<dbReference type="SUPFAM" id="SSF55874">
    <property type="entry name" value="ATPase domain of HSP90 chaperone/DNA topoisomerase II/histidine kinase"/>
    <property type="match status" value="1"/>
</dbReference>
<keyword evidence="7" id="KW-0067">ATP-binding</keyword>
<feature type="transmembrane region" description="Helical" evidence="9">
    <location>
        <begin position="117"/>
        <end position="135"/>
    </location>
</feature>
<dbReference type="Gene3D" id="1.20.5.1930">
    <property type="match status" value="1"/>
</dbReference>
<dbReference type="Gene3D" id="3.30.565.10">
    <property type="entry name" value="Histidine kinase-like ATPase, C-terminal domain"/>
    <property type="match status" value="1"/>
</dbReference>
<dbReference type="CDD" id="cd16917">
    <property type="entry name" value="HATPase_UhpB-NarQ-NarX-like"/>
    <property type="match status" value="1"/>
</dbReference>
<dbReference type="InterPro" id="IPR036890">
    <property type="entry name" value="HATPase_C_sf"/>
</dbReference>
<evidence type="ECO:0000313" key="12">
    <source>
        <dbReference type="Proteomes" id="UP000199515"/>
    </source>
</evidence>
<keyword evidence="4" id="KW-0808">Transferase</keyword>
<name>A0A1H3PNC8_9PSEU</name>
<dbReference type="Pfam" id="PF07730">
    <property type="entry name" value="HisKA_3"/>
    <property type="match status" value="1"/>
</dbReference>
<dbReference type="GO" id="GO:0005524">
    <property type="term" value="F:ATP binding"/>
    <property type="evidence" value="ECO:0007669"/>
    <property type="project" value="UniProtKB-KW"/>
</dbReference>
<organism evidence="11 12">
    <name type="scientific">Amycolatopsis xylanica</name>
    <dbReference type="NCBI Taxonomy" id="589385"/>
    <lineage>
        <taxon>Bacteria</taxon>
        <taxon>Bacillati</taxon>
        <taxon>Actinomycetota</taxon>
        <taxon>Actinomycetes</taxon>
        <taxon>Pseudonocardiales</taxon>
        <taxon>Pseudonocardiaceae</taxon>
        <taxon>Amycolatopsis</taxon>
    </lineage>
</organism>
<dbReference type="Proteomes" id="UP000199515">
    <property type="component" value="Unassembled WGS sequence"/>
</dbReference>
<evidence type="ECO:0000256" key="3">
    <source>
        <dbReference type="ARBA" id="ARBA00022553"/>
    </source>
</evidence>
<evidence type="ECO:0000256" key="6">
    <source>
        <dbReference type="ARBA" id="ARBA00022777"/>
    </source>
</evidence>
<keyword evidence="9" id="KW-1133">Transmembrane helix</keyword>
<feature type="transmembrane region" description="Helical" evidence="9">
    <location>
        <begin position="67"/>
        <end position="83"/>
    </location>
</feature>
<feature type="transmembrane region" description="Helical" evidence="9">
    <location>
        <begin position="92"/>
        <end position="111"/>
    </location>
</feature>
<evidence type="ECO:0000256" key="7">
    <source>
        <dbReference type="ARBA" id="ARBA00022840"/>
    </source>
</evidence>
<dbReference type="InterPro" id="IPR050482">
    <property type="entry name" value="Sensor_HK_TwoCompSys"/>
</dbReference>
<keyword evidence="6 11" id="KW-0418">Kinase</keyword>
<gene>
    <name evidence="11" type="ORF">SAMN05421504_108326</name>
</gene>
<keyword evidence="5" id="KW-0547">Nucleotide-binding</keyword>
<evidence type="ECO:0000259" key="10">
    <source>
        <dbReference type="Pfam" id="PF07730"/>
    </source>
</evidence>
<dbReference type="InterPro" id="IPR011712">
    <property type="entry name" value="Sig_transdc_His_kin_sub3_dim/P"/>
</dbReference>
<dbReference type="AlphaFoldDB" id="A0A1H3PNC8"/>
<dbReference type="EMBL" id="FNON01000008">
    <property type="protein sequence ID" value="SDZ02762.1"/>
    <property type="molecule type" value="Genomic_DNA"/>
</dbReference>
<sequence>MLDALLWLALSWLLFVDSVHGTSPWEFVFGIVTITTAVATTRRYPVVSLAAATSSGVAMVVDHGGRVPIWPVFVMVAMAYFAGRRMRTAKPALVIFVVVCVLCVPVAYAAGTRGLDGWAMMLSVIGFAALFPWQLGRYVRLRDEMARSGWERAEEIESRQRLVADQARLRERARIAGDMHDSLGHELSLIAVRAAALEVAGGLGEAQSRAAGELRESAATAMDKLGQIIGVLRESEVPAAHESIPELVERSVASGLAITSTVDDLSGAPAMVERAAYRVVQEALTNVAKHAPGAAAVVTVVGGPNETTVSVVNAPAPAGPLPGAASGRHGLVGLRERVRVVGGTFRAEPTNGGFVVEATLPHAGSPGPVEVSDAVLGLERARREVRRSLLQAVLVPASLFLGVGAVSGIAFLYGWYGSELEPTAYDSFRIGQPRAEIDPLFPGRQRLARPYSGQPPVPAGAECVYYGNGRSLFTATYEAYRLCFTGGKLVSKDVLKERSDSLGPG</sequence>
<keyword evidence="12" id="KW-1185">Reference proteome</keyword>
<evidence type="ECO:0000256" key="5">
    <source>
        <dbReference type="ARBA" id="ARBA00022741"/>
    </source>
</evidence>
<feature type="domain" description="Signal transduction histidine kinase subgroup 3 dimerisation and phosphoacceptor" evidence="10">
    <location>
        <begin position="171"/>
        <end position="235"/>
    </location>
</feature>
<protein>
    <recommendedName>
        <fullName evidence="2">histidine kinase</fullName>
        <ecNumber evidence="2">2.7.13.3</ecNumber>
    </recommendedName>
</protein>
<comment type="catalytic activity">
    <reaction evidence="1">
        <text>ATP + protein L-histidine = ADP + protein N-phospho-L-histidine.</text>
        <dbReference type="EC" id="2.7.13.3"/>
    </reaction>
</comment>
<keyword evidence="3" id="KW-0597">Phosphoprotein</keyword>
<keyword evidence="8" id="KW-0902">Two-component regulatory system</keyword>
<evidence type="ECO:0000256" key="8">
    <source>
        <dbReference type="ARBA" id="ARBA00023012"/>
    </source>
</evidence>
<keyword evidence="9" id="KW-0812">Transmembrane</keyword>
<evidence type="ECO:0000313" key="11">
    <source>
        <dbReference type="EMBL" id="SDZ02762.1"/>
    </source>
</evidence>
<dbReference type="GO" id="GO:0046983">
    <property type="term" value="F:protein dimerization activity"/>
    <property type="evidence" value="ECO:0007669"/>
    <property type="project" value="InterPro"/>
</dbReference>
<dbReference type="PANTHER" id="PTHR24421">
    <property type="entry name" value="NITRATE/NITRITE SENSOR PROTEIN NARX-RELATED"/>
    <property type="match status" value="1"/>
</dbReference>
<reference evidence="11 12" key="1">
    <citation type="submission" date="2016-10" db="EMBL/GenBank/DDBJ databases">
        <authorList>
            <person name="de Groot N.N."/>
        </authorList>
    </citation>
    <scope>NUCLEOTIDE SEQUENCE [LARGE SCALE GENOMIC DNA]</scope>
    <source>
        <strain evidence="11 12">CPCC 202699</strain>
    </source>
</reference>
<dbReference type="GO" id="GO:0016020">
    <property type="term" value="C:membrane"/>
    <property type="evidence" value="ECO:0007669"/>
    <property type="project" value="InterPro"/>
</dbReference>
<evidence type="ECO:0000256" key="4">
    <source>
        <dbReference type="ARBA" id="ARBA00022679"/>
    </source>
</evidence>
<accession>A0A1H3PNC8</accession>
<dbReference type="STRING" id="589385.SAMN05421504_108326"/>
<dbReference type="GO" id="GO:0000155">
    <property type="term" value="F:phosphorelay sensor kinase activity"/>
    <property type="evidence" value="ECO:0007669"/>
    <property type="project" value="InterPro"/>
</dbReference>
<dbReference type="EC" id="2.7.13.3" evidence="2"/>
<proteinExistence type="predicted"/>
<keyword evidence="9" id="KW-0472">Membrane</keyword>
<dbReference type="PANTHER" id="PTHR24421:SF10">
    <property type="entry name" value="NITRATE_NITRITE SENSOR PROTEIN NARQ"/>
    <property type="match status" value="1"/>
</dbReference>
<feature type="transmembrane region" description="Helical" evidence="9">
    <location>
        <begin position="389"/>
        <end position="416"/>
    </location>
</feature>
<evidence type="ECO:0000256" key="2">
    <source>
        <dbReference type="ARBA" id="ARBA00012438"/>
    </source>
</evidence>
<evidence type="ECO:0000256" key="9">
    <source>
        <dbReference type="SAM" id="Phobius"/>
    </source>
</evidence>
<evidence type="ECO:0000256" key="1">
    <source>
        <dbReference type="ARBA" id="ARBA00000085"/>
    </source>
</evidence>